<accession>A0A1B2DHP7</accession>
<dbReference type="AlphaFoldDB" id="A0A1B2DHP7"/>
<sequence length="265" mass="28603">MKIERILPEPIESFPYQTAAAGGGVYTALLPVYQGFVSGLPEHIDALIVTSDLQGVASDDGCEVQLGELLPEYLALLMAIEFPHLSPRRMIALLCGDLYGDAGKRGSSGNPLPVWLAFGDTFGWVAGVPGNHDIMESAHMNMLAASDCMHHMDLPALTEILGLRLAGLGGIIGRADKPNRMSQHDYVKWLRRLIMKQPHALLLHQGPDEPALGLEGSSAIRAALEQLPETLVFCGHSHWELPYATLSNGSQILNADGKVFILLPA</sequence>
<dbReference type="InterPro" id="IPR029052">
    <property type="entry name" value="Metallo-depent_PP-like"/>
</dbReference>
<dbReference type="RefSeq" id="WP_099518427.1">
    <property type="nucleotide sequence ID" value="NZ_CP016808.1"/>
</dbReference>
<dbReference type="InterPro" id="IPR004843">
    <property type="entry name" value="Calcineurin-like_PHP"/>
</dbReference>
<gene>
    <name evidence="2" type="ORF">BBD42_12625</name>
</gene>
<dbReference type="EMBL" id="CP016808">
    <property type="protein sequence ID" value="ANY67216.1"/>
    <property type="molecule type" value="Genomic_DNA"/>
</dbReference>
<name>A0A1B2DHP7_9BACL</name>
<dbReference type="SUPFAM" id="SSF56300">
    <property type="entry name" value="Metallo-dependent phosphatases"/>
    <property type="match status" value="1"/>
</dbReference>
<reference evidence="2" key="1">
    <citation type="submission" date="2016-08" db="EMBL/GenBank/DDBJ databases">
        <title>Complete Genome Seqeunce of Paenibacillus sp. BIHB 4019 from tea rhizoplane.</title>
        <authorList>
            <person name="Thakur R."/>
            <person name="Swarnkar M.K."/>
            <person name="Gulati A."/>
        </authorList>
    </citation>
    <scope>NUCLEOTIDE SEQUENCE [LARGE SCALE GENOMIC DNA]</scope>
    <source>
        <strain evidence="2">BIHB4019</strain>
    </source>
</reference>
<dbReference type="Pfam" id="PF00149">
    <property type="entry name" value="Metallophos"/>
    <property type="match status" value="1"/>
</dbReference>
<feature type="domain" description="Calcineurin-like phosphoesterase" evidence="1">
    <location>
        <begin position="48"/>
        <end position="239"/>
    </location>
</feature>
<organism evidence="2">
    <name type="scientific">Paenibacillus sp. BIHB 4019</name>
    <dbReference type="NCBI Taxonomy" id="1870819"/>
    <lineage>
        <taxon>Bacteria</taxon>
        <taxon>Bacillati</taxon>
        <taxon>Bacillota</taxon>
        <taxon>Bacilli</taxon>
        <taxon>Bacillales</taxon>
        <taxon>Paenibacillaceae</taxon>
        <taxon>Paenibacillus</taxon>
    </lineage>
</organism>
<protein>
    <recommendedName>
        <fullName evidence="1">Calcineurin-like phosphoesterase domain-containing protein</fullName>
    </recommendedName>
</protein>
<evidence type="ECO:0000259" key="1">
    <source>
        <dbReference type="Pfam" id="PF00149"/>
    </source>
</evidence>
<evidence type="ECO:0000313" key="2">
    <source>
        <dbReference type="EMBL" id="ANY67216.1"/>
    </source>
</evidence>
<dbReference type="GO" id="GO:0016787">
    <property type="term" value="F:hydrolase activity"/>
    <property type="evidence" value="ECO:0007669"/>
    <property type="project" value="InterPro"/>
</dbReference>
<proteinExistence type="predicted"/>
<dbReference type="CDD" id="cd00838">
    <property type="entry name" value="MPP_superfamily"/>
    <property type="match status" value="1"/>
</dbReference>
<dbReference type="Gene3D" id="3.60.21.10">
    <property type="match status" value="1"/>
</dbReference>